<dbReference type="EMBL" id="JBJQND010000001">
    <property type="protein sequence ID" value="KAL3888690.1"/>
    <property type="molecule type" value="Genomic_DNA"/>
</dbReference>
<feature type="compositionally biased region" description="Acidic residues" evidence="1">
    <location>
        <begin position="1"/>
        <end position="20"/>
    </location>
</feature>
<feature type="non-terminal residue" evidence="2">
    <location>
        <position position="1"/>
    </location>
</feature>
<sequence>FVGLNEEDNCEDENSMDPENDCFQNDYPHYISACDTKYLKNGKSSNRSTSPTDALKWSDEIEARRNRRKKIK</sequence>
<comment type="caution">
    <text evidence="2">The sequence shown here is derived from an EMBL/GenBank/DDBJ whole genome shotgun (WGS) entry which is preliminary data.</text>
</comment>
<feature type="region of interest" description="Disordered" evidence="1">
    <location>
        <begin position="1"/>
        <end position="22"/>
    </location>
</feature>
<evidence type="ECO:0000313" key="2">
    <source>
        <dbReference type="EMBL" id="KAL3888690.1"/>
    </source>
</evidence>
<reference evidence="2 3" key="1">
    <citation type="submission" date="2024-11" db="EMBL/GenBank/DDBJ databases">
        <title>Chromosome-level genome assembly of the freshwater bivalve Anodonta woodiana.</title>
        <authorList>
            <person name="Chen X."/>
        </authorList>
    </citation>
    <scope>NUCLEOTIDE SEQUENCE [LARGE SCALE GENOMIC DNA]</scope>
    <source>
        <strain evidence="2">MN2024</strain>
        <tissue evidence="2">Gills</tissue>
    </source>
</reference>
<dbReference type="Proteomes" id="UP001634394">
    <property type="component" value="Unassembled WGS sequence"/>
</dbReference>
<proteinExistence type="predicted"/>
<name>A0ABD3XSU4_SINWO</name>
<organism evidence="2 3">
    <name type="scientific">Sinanodonta woodiana</name>
    <name type="common">Chinese pond mussel</name>
    <name type="synonym">Anodonta woodiana</name>
    <dbReference type="NCBI Taxonomy" id="1069815"/>
    <lineage>
        <taxon>Eukaryota</taxon>
        <taxon>Metazoa</taxon>
        <taxon>Spiralia</taxon>
        <taxon>Lophotrochozoa</taxon>
        <taxon>Mollusca</taxon>
        <taxon>Bivalvia</taxon>
        <taxon>Autobranchia</taxon>
        <taxon>Heteroconchia</taxon>
        <taxon>Palaeoheterodonta</taxon>
        <taxon>Unionida</taxon>
        <taxon>Unionoidea</taxon>
        <taxon>Unionidae</taxon>
        <taxon>Unioninae</taxon>
        <taxon>Sinanodonta</taxon>
    </lineage>
</organism>
<gene>
    <name evidence="2" type="ORF">ACJMK2_001054</name>
</gene>
<accession>A0ABD3XSU4</accession>
<dbReference type="AlphaFoldDB" id="A0ABD3XSU4"/>
<feature type="compositionally biased region" description="Polar residues" evidence="1">
    <location>
        <begin position="42"/>
        <end position="52"/>
    </location>
</feature>
<evidence type="ECO:0000256" key="1">
    <source>
        <dbReference type="SAM" id="MobiDB-lite"/>
    </source>
</evidence>
<keyword evidence="3" id="KW-1185">Reference proteome</keyword>
<evidence type="ECO:0000313" key="3">
    <source>
        <dbReference type="Proteomes" id="UP001634394"/>
    </source>
</evidence>
<feature type="region of interest" description="Disordered" evidence="1">
    <location>
        <begin position="40"/>
        <end position="72"/>
    </location>
</feature>
<protein>
    <submittedName>
        <fullName evidence="2">Uncharacterized protein</fullName>
    </submittedName>
</protein>